<comment type="caution">
    <text evidence="1">The sequence shown here is derived from an EMBL/GenBank/DDBJ whole genome shotgun (WGS) entry which is preliminary data.</text>
</comment>
<dbReference type="RefSeq" id="WP_330108760.1">
    <property type="nucleotide sequence ID" value="NZ_JAZDQT010000003.1"/>
</dbReference>
<dbReference type="Proteomes" id="UP001336835">
    <property type="component" value="Unassembled WGS sequence"/>
</dbReference>
<accession>A0ABU7IAE8</accession>
<protein>
    <submittedName>
        <fullName evidence="1">Uncharacterized protein</fullName>
    </submittedName>
</protein>
<keyword evidence="2" id="KW-1185">Reference proteome</keyword>
<sequence>MKSGTLQVLSCPSPDVELESELAPGFYRIRVYNTGLATVDGDEGNDYYKMEIWPERNMGRKVLKAYTNQ</sequence>
<organism evidence="1 2">
    <name type="scientific">Pedobacter albus</name>
    <dbReference type="NCBI Taxonomy" id="3113905"/>
    <lineage>
        <taxon>Bacteria</taxon>
        <taxon>Pseudomonadati</taxon>
        <taxon>Bacteroidota</taxon>
        <taxon>Sphingobacteriia</taxon>
        <taxon>Sphingobacteriales</taxon>
        <taxon>Sphingobacteriaceae</taxon>
        <taxon>Pedobacter</taxon>
    </lineage>
</organism>
<evidence type="ECO:0000313" key="1">
    <source>
        <dbReference type="EMBL" id="MEE1946452.1"/>
    </source>
</evidence>
<evidence type="ECO:0000313" key="2">
    <source>
        <dbReference type="Proteomes" id="UP001336835"/>
    </source>
</evidence>
<proteinExistence type="predicted"/>
<dbReference type="EMBL" id="JAZDQT010000003">
    <property type="protein sequence ID" value="MEE1946452.1"/>
    <property type="molecule type" value="Genomic_DNA"/>
</dbReference>
<gene>
    <name evidence="1" type="ORF">VRU48_15110</name>
</gene>
<reference evidence="1 2" key="1">
    <citation type="submission" date="2024-01" db="EMBL/GenBank/DDBJ databases">
        <title>Pedobacter sp. nov., isolated from fresh soil.</title>
        <authorList>
            <person name="Le N.T.T."/>
        </authorList>
    </citation>
    <scope>NUCLEOTIDE SEQUENCE [LARGE SCALE GENOMIC DNA]</scope>
    <source>
        <strain evidence="1 2">KR3-3</strain>
    </source>
</reference>
<name>A0ABU7IAE8_9SPHI</name>